<gene>
    <name evidence="1" type="ORF">PR048_027336</name>
</gene>
<evidence type="ECO:0000313" key="1">
    <source>
        <dbReference type="EMBL" id="KAJ8871032.1"/>
    </source>
</evidence>
<comment type="caution">
    <text evidence="1">The sequence shown here is derived from an EMBL/GenBank/DDBJ whole genome shotgun (WGS) entry which is preliminary data.</text>
</comment>
<sequence length="503" mass="55619">MASLGSKMSGRRSPIRAWQLTRLPADYATRNIHFVARCGKSDAGLVPRASYSQSDVLSCTTVKVQICLIFVNLVAPTICRADVTRISLLIGQEVILFASRSSARLVELLCFQRKSRPCPSKGVRSERGRTVEAKAEQLGRTTWASATTWECTEGSQLYQPCGLCPVVWCHRFTRRRLRRGQAVTLSPQEGAHANTYNKITMCNAALVVPMISGVEGIPTATRRKHSLSTAGHYHEVMITTQRWIDFMCDIPSKCRHNHESIGFAVPRNGIPRENPPTDGIVRHDTHMRKSGLTLQGIEPGLPWWEASRLTSQSPWPRERIYSGAISFTSCAVAERLACSPPTKTNRVQPPAGSLPDFHKSKSCRTMPLVGGSSPGISRSTPPPPTLAFRRRSIHPHAQSTGTQAQGNNCNTTANTAMWTRQGVSLIMFCSGVWRDENIRCCCGYAIITKQIVAPSEVVQQSNIPLEFERTISTDSSPVAGHELANLSTLRRSPYYLHYHAKSK</sequence>
<protein>
    <submittedName>
        <fullName evidence="1">Uncharacterized protein</fullName>
    </submittedName>
</protein>
<reference evidence="1 2" key="1">
    <citation type="submission" date="2023-02" db="EMBL/GenBank/DDBJ databases">
        <title>LHISI_Scaffold_Assembly.</title>
        <authorList>
            <person name="Stuart O.P."/>
            <person name="Cleave R."/>
            <person name="Magrath M.J.L."/>
            <person name="Mikheyev A.S."/>
        </authorList>
    </citation>
    <scope>NUCLEOTIDE SEQUENCE [LARGE SCALE GENOMIC DNA]</scope>
    <source>
        <strain evidence="1">Daus_M_001</strain>
        <tissue evidence="1">Leg muscle</tissue>
    </source>
</reference>
<dbReference type="EMBL" id="JARBHB010000012">
    <property type="protein sequence ID" value="KAJ8871032.1"/>
    <property type="molecule type" value="Genomic_DNA"/>
</dbReference>
<evidence type="ECO:0000313" key="2">
    <source>
        <dbReference type="Proteomes" id="UP001159363"/>
    </source>
</evidence>
<organism evidence="1 2">
    <name type="scientific">Dryococelus australis</name>
    <dbReference type="NCBI Taxonomy" id="614101"/>
    <lineage>
        <taxon>Eukaryota</taxon>
        <taxon>Metazoa</taxon>
        <taxon>Ecdysozoa</taxon>
        <taxon>Arthropoda</taxon>
        <taxon>Hexapoda</taxon>
        <taxon>Insecta</taxon>
        <taxon>Pterygota</taxon>
        <taxon>Neoptera</taxon>
        <taxon>Polyneoptera</taxon>
        <taxon>Phasmatodea</taxon>
        <taxon>Verophasmatodea</taxon>
        <taxon>Anareolatae</taxon>
        <taxon>Phasmatidae</taxon>
        <taxon>Eurycanthinae</taxon>
        <taxon>Dryococelus</taxon>
    </lineage>
</organism>
<accession>A0ABQ9GGC8</accession>
<dbReference type="Proteomes" id="UP001159363">
    <property type="component" value="Chromosome 11"/>
</dbReference>
<proteinExistence type="predicted"/>
<name>A0ABQ9GGC8_9NEOP</name>
<keyword evidence="2" id="KW-1185">Reference proteome</keyword>